<keyword evidence="6" id="KW-0925">Oxylipin biosynthesis</keyword>
<keyword evidence="5" id="KW-0288">FMN</keyword>
<evidence type="ECO:0000256" key="9">
    <source>
        <dbReference type="ARBA" id="ARBA00023098"/>
    </source>
</evidence>
<evidence type="ECO:0000313" key="14">
    <source>
        <dbReference type="Proteomes" id="UP001418222"/>
    </source>
</evidence>
<comment type="cofactor">
    <cofactor evidence="1">
        <name>FMN</name>
        <dbReference type="ChEBI" id="CHEBI:58210"/>
    </cofactor>
</comment>
<feature type="region of interest" description="Disordered" evidence="11">
    <location>
        <begin position="110"/>
        <end position="129"/>
    </location>
</feature>
<evidence type="ECO:0000256" key="5">
    <source>
        <dbReference type="ARBA" id="ARBA00022643"/>
    </source>
</evidence>
<keyword evidence="4" id="KW-0285">Flavoprotein</keyword>
<organism evidence="13 14">
    <name type="scientific">Platanthera zijinensis</name>
    <dbReference type="NCBI Taxonomy" id="2320716"/>
    <lineage>
        <taxon>Eukaryota</taxon>
        <taxon>Viridiplantae</taxon>
        <taxon>Streptophyta</taxon>
        <taxon>Embryophyta</taxon>
        <taxon>Tracheophyta</taxon>
        <taxon>Spermatophyta</taxon>
        <taxon>Magnoliopsida</taxon>
        <taxon>Liliopsida</taxon>
        <taxon>Asparagales</taxon>
        <taxon>Orchidaceae</taxon>
        <taxon>Orchidoideae</taxon>
        <taxon>Orchideae</taxon>
        <taxon>Orchidinae</taxon>
        <taxon>Platanthera</taxon>
    </lineage>
</organism>
<evidence type="ECO:0000313" key="13">
    <source>
        <dbReference type="EMBL" id="KAK8957477.1"/>
    </source>
</evidence>
<dbReference type="GO" id="GO:0031408">
    <property type="term" value="P:oxylipin biosynthetic process"/>
    <property type="evidence" value="ECO:0007669"/>
    <property type="project" value="UniProtKB-KW"/>
</dbReference>
<dbReference type="Proteomes" id="UP001418222">
    <property type="component" value="Unassembled WGS sequence"/>
</dbReference>
<dbReference type="InterPro" id="IPR001155">
    <property type="entry name" value="OxRdtase_FMN_N"/>
</dbReference>
<dbReference type="GO" id="GO:0010181">
    <property type="term" value="F:FMN binding"/>
    <property type="evidence" value="ECO:0007669"/>
    <property type="project" value="InterPro"/>
</dbReference>
<evidence type="ECO:0000256" key="8">
    <source>
        <dbReference type="ARBA" id="ARBA00022857"/>
    </source>
</evidence>
<dbReference type="Pfam" id="PF00724">
    <property type="entry name" value="Oxidored_FMN"/>
    <property type="match status" value="1"/>
</dbReference>
<comment type="similarity">
    <text evidence="2">Belongs to the NADH:flavin oxidoreductase/NADH oxidase family.</text>
</comment>
<evidence type="ECO:0000256" key="2">
    <source>
        <dbReference type="ARBA" id="ARBA00005979"/>
    </source>
</evidence>
<keyword evidence="9" id="KW-0443">Lipid metabolism</keyword>
<keyword evidence="14" id="KW-1185">Reference proteome</keyword>
<proteinExistence type="inferred from homology"/>
<evidence type="ECO:0000256" key="4">
    <source>
        <dbReference type="ARBA" id="ARBA00022630"/>
    </source>
</evidence>
<feature type="compositionally biased region" description="Polar residues" evidence="11">
    <location>
        <begin position="117"/>
        <end position="129"/>
    </location>
</feature>
<dbReference type="EMBL" id="JBBWWQ010000001">
    <property type="protein sequence ID" value="KAK8957477.1"/>
    <property type="molecule type" value="Genomic_DNA"/>
</dbReference>
<evidence type="ECO:0000256" key="6">
    <source>
        <dbReference type="ARBA" id="ARBA00022767"/>
    </source>
</evidence>
<dbReference type="AlphaFoldDB" id="A0AAP0C1H8"/>
<evidence type="ECO:0000256" key="3">
    <source>
        <dbReference type="ARBA" id="ARBA00022516"/>
    </source>
</evidence>
<feature type="domain" description="NADH:flavin oxidoreductase/NADH oxidase N-terminal" evidence="12">
    <location>
        <begin position="5"/>
        <end position="158"/>
    </location>
</feature>
<evidence type="ECO:0000256" key="1">
    <source>
        <dbReference type="ARBA" id="ARBA00001917"/>
    </source>
</evidence>
<dbReference type="GO" id="GO:0006633">
    <property type="term" value="P:fatty acid biosynthetic process"/>
    <property type="evidence" value="ECO:0007669"/>
    <property type="project" value="UniProtKB-KW"/>
</dbReference>
<dbReference type="Gene3D" id="3.20.20.70">
    <property type="entry name" value="Aldolase class I"/>
    <property type="match status" value="1"/>
</dbReference>
<comment type="caution">
    <text evidence="13">The sequence shown here is derived from an EMBL/GenBank/DDBJ whole genome shotgun (WGS) entry which is preliminary data.</text>
</comment>
<reference evidence="13 14" key="1">
    <citation type="journal article" date="2022" name="Nat. Plants">
        <title>Genomes of leafy and leafless Platanthera orchids illuminate the evolution of mycoheterotrophy.</title>
        <authorList>
            <person name="Li M.H."/>
            <person name="Liu K.W."/>
            <person name="Li Z."/>
            <person name="Lu H.C."/>
            <person name="Ye Q.L."/>
            <person name="Zhang D."/>
            <person name="Wang J.Y."/>
            <person name="Li Y.F."/>
            <person name="Zhong Z.M."/>
            <person name="Liu X."/>
            <person name="Yu X."/>
            <person name="Liu D.K."/>
            <person name="Tu X.D."/>
            <person name="Liu B."/>
            <person name="Hao Y."/>
            <person name="Liao X.Y."/>
            <person name="Jiang Y.T."/>
            <person name="Sun W.H."/>
            <person name="Chen J."/>
            <person name="Chen Y.Q."/>
            <person name="Ai Y."/>
            <person name="Zhai J.W."/>
            <person name="Wu S.S."/>
            <person name="Zhou Z."/>
            <person name="Hsiao Y.Y."/>
            <person name="Wu W.L."/>
            <person name="Chen Y.Y."/>
            <person name="Lin Y.F."/>
            <person name="Hsu J.L."/>
            <person name="Li C.Y."/>
            <person name="Wang Z.W."/>
            <person name="Zhao X."/>
            <person name="Zhong W.Y."/>
            <person name="Ma X.K."/>
            <person name="Ma L."/>
            <person name="Huang J."/>
            <person name="Chen G.Z."/>
            <person name="Huang M.Z."/>
            <person name="Huang L."/>
            <person name="Peng D.H."/>
            <person name="Luo Y.B."/>
            <person name="Zou S.Q."/>
            <person name="Chen S.P."/>
            <person name="Lan S."/>
            <person name="Tsai W.C."/>
            <person name="Van de Peer Y."/>
            <person name="Liu Z.J."/>
        </authorList>
    </citation>
    <scope>NUCLEOTIDE SEQUENCE [LARGE SCALE GENOMIC DNA]</scope>
    <source>
        <strain evidence="13">Lor287</strain>
    </source>
</reference>
<accession>A0AAP0C1H8</accession>
<dbReference type="SUPFAM" id="SSF51395">
    <property type="entry name" value="FMN-linked oxidoreductases"/>
    <property type="match status" value="1"/>
</dbReference>
<dbReference type="PANTHER" id="PTHR22893:SF132">
    <property type="entry name" value="12-OXO-PHYTODIENOIC ACID REDUCTASE"/>
    <property type="match status" value="1"/>
</dbReference>
<dbReference type="PANTHER" id="PTHR22893">
    <property type="entry name" value="NADH OXIDOREDUCTASE-RELATED"/>
    <property type="match status" value="1"/>
</dbReference>
<keyword evidence="3" id="KW-0444">Lipid biosynthesis</keyword>
<evidence type="ECO:0000256" key="10">
    <source>
        <dbReference type="ARBA" id="ARBA00023160"/>
    </source>
</evidence>
<evidence type="ECO:0000259" key="12">
    <source>
        <dbReference type="Pfam" id="PF00724"/>
    </source>
</evidence>
<sequence length="166" mass="18424">MCKFNLSHRVVVPPQIRCRSYGNVLQPHAVLFYSQRATRGRLVIAEATVISDTAQGYPDTPEVWTKDKVEAWKPIVNVVHDKGAVFICQILHVGRVSNYGYLPNGQAPISCSEKQDNPQPQHDGSVSQYSTPRQLGIDEIPHIVNDFSLAARNAIEAGKLSCLFLL</sequence>
<evidence type="ECO:0000256" key="7">
    <source>
        <dbReference type="ARBA" id="ARBA00022832"/>
    </source>
</evidence>
<keyword evidence="10" id="KW-0275">Fatty acid biosynthesis</keyword>
<protein>
    <submittedName>
        <fullName evidence="13">12-oxophytodienoate reductase 5</fullName>
    </submittedName>
</protein>
<dbReference type="InterPro" id="IPR013785">
    <property type="entry name" value="Aldolase_TIM"/>
</dbReference>
<name>A0AAP0C1H8_9ASPA</name>
<keyword evidence="8" id="KW-0521">NADP</keyword>
<keyword evidence="7" id="KW-0276">Fatty acid metabolism</keyword>
<gene>
    <name evidence="13" type="primary">OPR5</name>
    <name evidence="13" type="ORF">KSP39_PZI000900</name>
</gene>
<dbReference type="GO" id="GO:0016491">
    <property type="term" value="F:oxidoreductase activity"/>
    <property type="evidence" value="ECO:0007669"/>
    <property type="project" value="InterPro"/>
</dbReference>
<evidence type="ECO:0000256" key="11">
    <source>
        <dbReference type="SAM" id="MobiDB-lite"/>
    </source>
</evidence>
<dbReference type="InterPro" id="IPR045247">
    <property type="entry name" value="Oye-like"/>
</dbReference>